<keyword evidence="1" id="KW-1133">Transmembrane helix</keyword>
<keyword evidence="1" id="KW-0472">Membrane</keyword>
<feature type="transmembrane region" description="Helical" evidence="1">
    <location>
        <begin position="124"/>
        <end position="154"/>
    </location>
</feature>
<dbReference type="EnsemblMetazoa" id="CJA31024.1">
    <property type="protein sequence ID" value="CJA31024.1"/>
    <property type="gene ID" value="WBGene00206871"/>
</dbReference>
<keyword evidence="1" id="KW-0812">Transmembrane</keyword>
<organism evidence="2 3">
    <name type="scientific">Caenorhabditis japonica</name>
    <dbReference type="NCBI Taxonomy" id="281687"/>
    <lineage>
        <taxon>Eukaryota</taxon>
        <taxon>Metazoa</taxon>
        <taxon>Ecdysozoa</taxon>
        <taxon>Nematoda</taxon>
        <taxon>Chromadorea</taxon>
        <taxon>Rhabditida</taxon>
        <taxon>Rhabditina</taxon>
        <taxon>Rhabditomorpha</taxon>
        <taxon>Rhabditoidea</taxon>
        <taxon>Rhabditidae</taxon>
        <taxon>Peloderinae</taxon>
        <taxon>Caenorhabditis</taxon>
    </lineage>
</organism>
<evidence type="ECO:0000313" key="3">
    <source>
        <dbReference type="Proteomes" id="UP000005237"/>
    </source>
</evidence>
<protein>
    <submittedName>
        <fullName evidence="2">Uncharacterized protein</fullName>
    </submittedName>
</protein>
<evidence type="ECO:0000313" key="2">
    <source>
        <dbReference type="EnsemblMetazoa" id="CJA31024.1"/>
    </source>
</evidence>
<feature type="transmembrane region" description="Helical" evidence="1">
    <location>
        <begin position="175"/>
        <end position="199"/>
    </location>
</feature>
<dbReference type="PANTHER" id="PTHR46891">
    <property type="entry name" value="SERPENTINE RECEPTOR, CLASS H-RELATED"/>
    <property type="match status" value="1"/>
</dbReference>
<dbReference type="Proteomes" id="UP000005237">
    <property type="component" value="Unassembled WGS sequence"/>
</dbReference>
<keyword evidence="3" id="KW-1185">Reference proteome</keyword>
<dbReference type="Gene3D" id="1.20.1070.10">
    <property type="entry name" value="Rhodopsin 7-helix transmembrane proteins"/>
    <property type="match status" value="1"/>
</dbReference>
<feature type="transmembrane region" description="Helical" evidence="1">
    <location>
        <begin position="205"/>
        <end position="227"/>
    </location>
</feature>
<accession>A0A8R1EAT6</accession>
<dbReference type="InterPro" id="IPR019422">
    <property type="entry name" value="7TM_GPCR_serpentine_rcpt_Srh"/>
</dbReference>
<evidence type="ECO:0000256" key="1">
    <source>
        <dbReference type="SAM" id="Phobius"/>
    </source>
</evidence>
<name>A0A8R1EAT6_CAEJA</name>
<dbReference type="SUPFAM" id="SSF81321">
    <property type="entry name" value="Family A G protein-coupled receptor-like"/>
    <property type="match status" value="1"/>
</dbReference>
<feature type="transmembrane region" description="Helical" evidence="1">
    <location>
        <begin position="20"/>
        <end position="45"/>
    </location>
</feature>
<dbReference type="PANTHER" id="PTHR46891:SF9">
    <property type="entry name" value="SERPENTINE RECEPTOR, CLASS H-RELATED"/>
    <property type="match status" value="1"/>
</dbReference>
<dbReference type="Pfam" id="PF10318">
    <property type="entry name" value="7TM_GPCR_Srh"/>
    <property type="match status" value="1"/>
</dbReference>
<reference evidence="2" key="2">
    <citation type="submission" date="2022-06" db="UniProtKB">
        <authorList>
            <consortium name="EnsemblMetazoa"/>
        </authorList>
    </citation>
    <scope>IDENTIFICATION</scope>
    <source>
        <strain evidence="2">DF5081</strain>
    </source>
</reference>
<reference evidence="3" key="1">
    <citation type="submission" date="2010-08" db="EMBL/GenBank/DDBJ databases">
        <authorList>
            <consortium name="Caenorhabditis japonica Sequencing Consortium"/>
            <person name="Wilson R.K."/>
        </authorList>
    </citation>
    <scope>NUCLEOTIDE SEQUENCE [LARGE SCALE GENOMIC DNA]</scope>
    <source>
        <strain evidence="3">DF5081</strain>
    </source>
</reference>
<dbReference type="AlphaFoldDB" id="A0A8R1EAT6"/>
<sequence length="266" mass="29677">MVFLPVFGVYADGLLSALGIHPFIQLGGMYLCVQVSSAILTHITFYRMKIIIPMSYRYYTRVIRLGIFATVFVYVSSVMSVFTILFLAENQADAKAYLSVNLRPLPGVFWSDKFIVSSPLNGCAWLFLVSGAICVGFYVVLCITLPAICFAILYRSKDSLSAKIIKAQTDYLRTILLQVVAVILCVIMPLSVFFAATAYTYTNSMITVLSIMLSNFHGVTSTILHLFSNKPFRQTMKSQLSWIVCCLTCTRPKRKNTIHTMSSIVG</sequence>
<proteinExistence type="predicted"/>
<feature type="transmembrane region" description="Helical" evidence="1">
    <location>
        <begin position="65"/>
        <end position="88"/>
    </location>
</feature>